<reference evidence="1 2" key="1">
    <citation type="journal article" date="2003" name="Int. J. Syst. Evol. Microbiol.">
        <title>Virgibacillus carmonensis sp. nov., Virgibacillus necropolis sp. nov. and Virgibacillus picturae sp. nov., three novel species isolated from deteriorated mural paintings, transfer of the species of the genus salibacillus to Virgibacillus, as Virgibacillus marismortui comb. nov. and Virgibacillus salexigens comb. nov., and emended description of the genus Virgibacillus.</title>
        <authorList>
            <person name="Heyrman J."/>
            <person name="Logan N.A."/>
            <person name="Busse H.J."/>
            <person name="Balcaen A."/>
            <person name="Lebbe L."/>
            <person name="Rodriguez-Diaz M."/>
            <person name="Swings J."/>
            <person name="De Vos P."/>
        </authorList>
    </citation>
    <scope>NUCLEOTIDE SEQUENCE [LARGE SCALE GENOMIC DNA]</scope>
    <source>
        <strain evidence="1 2">LMG 19488</strain>
    </source>
</reference>
<dbReference type="Proteomes" id="UP000204391">
    <property type="component" value="Chromosome"/>
</dbReference>
<keyword evidence="2" id="KW-1185">Reference proteome</keyword>
<sequence length="282" mass="31689">MVYYKSRKKNYSRKKYEEVCESPEKKEEKEMGYKYYNDCDCHDKYDKCDKCDKYDKYDKCDKCDKCDDKCKCKEEENRFIEFDVDESTRIFFPGINGNGDDNGNGNGNRINSLAQVKVDVDCEDNEVLLQGTVEWTPNDLALTTLIVTALTTAGIVAPLSLEGTFRIFRSCKDGSSPVPIFETTDTSTINGLDLGSLLVPAALTLPLSTITTGFHYVDQNPCCGDNRYFLTLNLNLPNDPSITVGGVTGLLSSFLPALTFTSETKVFTATEIEEVDKKHKKY</sequence>
<organism evidence="1 2">
    <name type="scientific">Virgibacillus necropolis</name>
    <dbReference type="NCBI Taxonomy" id="163877"/>
    <lineage>
        <taxon>Bacteria</taxon>
        <taxon>Bacillati</taxon>
        <taxon>Bacillota</taxon>
        <taxon>Bacilli</taxon>
        <taxon>Bacillales</taxon>
        <taxon>Bacillaceae</taxon>
        <taxon>Virgibacillus</taxon>
    </lineage>
</organism>
<proteinExistence type="predicted"/>
<dbReference type="KEGG" id="vne:CFK40_19035"/>
<dbReference type="RefSeq" id="WP_089533952.1">
    <property type="nucleotide sequence ID" value="NZ_CP022437.1"/>
</dbReference>
<evidence type="ECO:0000313" key="2">
    <source>
        <dbReference type="Proteomes" id="UP000204391"/>
    </source>
</evidence>
<protein>
    <submittedName>
        <fullName evidence="1">Uncharacterized protein</fullName>
    </submittedName>
</protein>
<dbReference type="AlphaFoldDB" id="A0A221MH30"/>
<evidence type="ECO:0000313" key="1">
    <source>
        <dbReference type="EMBL" id="ASN06957.1"/>
    </source>
</evidence>
<gene>
    <name evidence="1" type="ORF">CFK40_19035</name>
</gene>
<name>A0A221MH30_9BACI</name>
<dbReference type="EMBL" id="CP022437">
    <property type="protein sequence ID" value="ASN06957.1"/>
    <property type="molecule type" value="Genomic_DNA"/>
</dbReference>
<accession>A0A221MH30</accession>